<comment type="similarity">
    <text evidence="1">Belongs to the ComF/GntX family.</text>
</comment>
<reference evidence="3" key="2">
    <citation type="submission" date="2020-09" db="EMBL/GenBank/DDBJ databases">
        <authorList>
            <person name="Sun Q."/>
            <person name="Kim S."/>
        </authorList>
    </citation>
    <scope>NUCLEOTIDE SEQUENCE</scope>
    <source>
        <strain evidence="3">KCTC 42651</strain>
    </source>
</reference>
<dbReference type="AlphaFoldDB" id="A0A919CPN7"/>
<dbReference type="CDD" id="cd06223">
    <property type="entry name" value="PRTases_typeI"/>
    <property type="match status" value="1"/>
</dbReference>
<dbReference type="PANTHER" id="PTHR47505:SF1">
    <property type="entry name" value="DNA UTILIZATION PROTEIN YHGH"/>
    <property type="match status" value="1"/>
</dbReference>
<comment type="caution">
    <text evidence="3">The sequence shown here is derived from an EMBL/GenBank/DDBJ whole genome shotgun (WGS) entry which is preliminary data.</text>
</comment>
<dbReference type="RefSeq" id="WP_189987921.1">
    <property type="nucleotide sequence ID" value="NZ_BMZS01000002.1"/>
</dbReference>
<keyword evidence="3" id="KW-0328">Glycosyltransferase</keyword>
<dbReference type="InterPro" id="IPR044005">
    <property type="entry name" value="DZR_2"/>
</dbReference>
<accession>A0A919CPN7</accession>
<evidence type="ECO:0000313" key="3">
    <source>
        <dbReference type="EMBL" id="GHD44047.1"/>
    </source>
</evidence>
<dbReference type="InterPro" id="IPR000836">
    <property type="entry name" value="PRTase_dom"/>
</dbReference>
<dbReference type="Proteomes" id="UP000630353">
    <property type="component" value="Unassembled WGS sequence"/>
</dbReference>
<dbReference type="InterPro" id="IPR051910">
    <property type="entry name" value="ComF/GntX_DNA_util-trans"/>
</dbReference>
<dbReference type="SUPFAM" id="SSF53271">
    <property type="entry name" value="PRTase-like"/>
    <property type="match status" value="1"/>
</dbReference>
<dbReference type="GO" id="GO:0016757">
    <property type="term" value="F:glycosyltransferase activity"/>
    <property type="evidence" value="ECO:0007669"/>
    <property type="project" value="UniProtKB-KW"/>
</dbReference>
<name>A0A919CPN7_9PROT</name>
<evidence type="ECO:0000256" key="1">
    <source>
        <dbReference type="ARBA" id="ARBA00008007"/>
    </source>
</evidence>
<reference evidence="3" key="1">
    <citation type="journal article" date="2014" name="Int. J. Syst. Evol. Microbiol.">
        <title>Complete genome sequence of Corynebacterium casei LMG S-19264T (=DSM 44701T), isolated from a smear-ripened cheese.</title>
        <authorList>
            <consortium name="US DOE Joint Genome Institute (JGI-PGF)"/>
            <person name="Walter F."/>
            <person name="Albersmeier A."/>
            <person name="Kalinowski J."/>
            <person name="Ruckert C."/>
        </authorList>
    </citation>
    <scope>NUCLEOTIDE SEQUENCE</scope>
    <source>
        <strain evidence="3">KCTC 42651</strain>
    </source>
</reference>
<feature type="domain" description="Double zinc ribbon" evidence="2">
    <location>
        <begin position="23"/>
        <end position="82"/>
    </location>
</feature>
<dbReference type="Gene3D" id="3.40.50.2020">
    <property type="match status" value="1"/>
</dbReference>
<sequence length="253" mass="27062">MTRPGTVLSPTVLTLARGVSTVVLDALLPPRCATCDEPVDRPRTLCLGCWSKLAFIAHPLCAVCGDPFETAPPGEPLCGDCLAAPPPWQRGRSALRYDDASRPLVLDFKHGDRLHLAALLAGWMQAAGAELLDSAEVIVPVPLHRWRLVARRYNQSAVLAQALGHATGTAVADRALLRVRRTPSQGNLTRSQRARNVQGAFRVEPRRQGEIAGRRVLLVDDVLTSGATAAACTRVLLRAGAGAVDLLTLARVV</sequence>
<dbReference type="PANTHER" id="PTHR47505">
    <property type="entry name" value="DNA UTILIZATION PROTEIN YHGH"/>
    <property type="match status" value="1"/>
</dbReference>
<evidence type="ECO:0000259" key="2">
    <source>
        <dbReference type="Pfam" id="PF18912"/>
    </source>
</evidence>
<protein>
    <submittedName>
        <fullName evidence="3">Phosphoribosyltransferase</fullName>
    </submittedName>
</protein>
<gene>
    <name evidence="3" type="ORF">GCM10017083_10980</name>
</gene>
<dbReference type="EMBL" id="BMZS01000002">
    <property type="protein sequence ID" value="GHD44047.1"/>
    <property type="molecule type" value="Genomic_DNA"/>
</dbReference>
<organism evidence="3 4">
    <name type="scientific">Thalassobaculum fulvum</name>
    <dbReference type="NCBI Taxonomy" id="1633335"/>
    <lineage>
        <taxon>Bacteria</taxon>
        <taxon>Pseudomonadati</taxon>
        <taxon>Pseudomonadota</taxon>
        <taxon>Alphaproteobacteria</taxon>
        <taxon>Rhodospirillales</taxon>
        <taxon>Thalassobaculaceae</taxon>
        <taxon>Thalassobaculum</taxon>
    </lineage>
</organism>
<keyword evidence="4" id="KW-1185">Reference proteome</keyword>
<dbReference type="Pfam" id="PF18912">
    <property type="entry name" value="DZR_2"/>
    <property type="match status" value="1"/>
</dbReference>
<proteinExistence type="inferred from homology"/>
<keyword evidence="3" id="KW-0808">Transferase</keyword>
<dbReference type="InterPro" id="IPR029057">
    <property type="entry name" value="PRTase-like"/>
</dbReference>
<evidence type="ECO:0000313" key="4">
    <source>
        <dbReference type="Proteomes" id="UP000630353"/>
    </source>
</evidence>